<comment type="caution">
    <text evidence="1">The sequence shown here is derived from an EMBL/GenBank/DDBJ whole genome shotgun (WGS) entry which is preliminary data.</text>
</comment>
<evidence type="ECO:0000313" key="1">
    <source>
        <dbReference type="EMBL" id="GIY83217.1"/>
    </source>
</evidence>
<sequence>MSMSPPDCRCYHRFSKSSGRHSSFEPEISRIELVWHLNTSKGIRLSMQDNRRVNSFFEGVLPPVRIGPDLWLFHHDKCSHFKNSPQVKHNFC</sequence>
<dbReference type="AlphaFoldDB" id="A0AAV4WKM5"/>
<organism evidence="1 2">
    <name type="scientific">Caerostris darwini</name>
    <dbReference type="NCBI Taxonomy" id="1538125"/>
    <lineage>
        <taxon>Eukaryota</taxon>
        <taxon>Metazoa</taxon>
        <taxon>Ecdysozoa</taxon>
        <taxon>Arthropoda</taxon>
        <taxon>Chelicerata</taxon>
        <taxon>Arachnida</taxon>
        <taxon>Araneae</taxon>
        <taxon>Araneomorphae</taxon>
        <taxon>Entelegynae</taxon>
        <taxon>Araneoidea</taxon>
        <taxon>Araneidae</taxon>
        <taxon>Caerostris</taxon>
    </lineage>
</organism>
<accession>A0AAV4WKM5</accession>
<dbReference type="Proteomes" id="UP001054837">
    <property type="component" value="Unassembled WGS sequence"/>
</dbReference>
<proteinExistence type="predicted"/>
<gene>
    <name evidence="1" type="ORF">CDAR_366981</name>
</gene>
<evidence type="ECO:0008006" key="3">
    <source>
        <dbReference type="Google" id="ProtNLM"/>
    </source>
</evidence>
<name>A0AAV4WKM5_9ARAC</name>
<protein>
    <recommendedName>
        <fullName evidence="3">Ycf15</fullName>
    </recommendedName>
</protein>
<evidence type="ECO:0000313" key="2">
    <source>
        <dbReference type="Proteomes" id="UP001054837"/>
    </source>
</evidence>
<reference evidence="1 2" key="1">
    <citation type="submission" date="2021-06" db="EMBL/GenBank/DDBJ databases">
        <title>Caerostris darwini draft genome.</title>
        <authorList>
            <person name="Kono N."/>
            <person name="Arakawa K."/>
        </authorList>
    </citation>
    <scope>NUCLEOTIDE SEQUENCE [LARGE SCALE GENOMIC DNA]</scope>
</reference>
<dbReference type="EMBL" id="BPLQ01014795">
    <property type="protein sequence ID" value="GIY83217.1"/>
    <property type="molecule type" value="Genomic_DNA"/>
</dbReference>
<keyword evidence="2" id="KW-1185">Reference proteome</keyword>